<dbReference type="RefSeq" id="WP_342853459.1">
    <property type="nucleotide sequence ID" value="NZ_JBBMRA010000001.1"/>
</dbReference>
<keyword evidence="9" id="KW-1185">Reference proteome</keyword>
<evidence type="ECO:0000256" key="3">
    <source>
        <dbReference type="ARBA" id="ARBA00022475"/>
    </source>
</evidence>
<keyword evidence="3" id="KW-1003">Cell membrane</keyword>
<evidence type="ECO:0000313" key="9">
    <source>
        <dbReference type="Proteomes" id="UP001449225"/>
    </source>
</evidence>
<feature type="transmembrane region" description="Helical" evidence="7">
    <location>
        <begin position="388"/>
        <end position="407"/>
    </location>
</feature>
<feature type="transmembrane region" description="Helical" evidence="7">
    <location>
        <begin position="320"/>
        <end position="340"/>
    </location>
</feature>
<keyword evidence="5 7" id="KW-1133">Transmembrane helix</keyword>
<dbReference type="Proteomes" id="UP001449225">
    <property type="component" value="Unassembled WGS sequence"/>
</dbReference>
<evidence type="ECO:0000256" key="7">
    <source>
        <dbReference type="SAM" id="Phobius"/>
    </source>
</evidence>
<sequence>MSIRINLLEDDIQKTLVKMTTPMMLGIVSLMLFNLADLYFVSRLGTDALAALGFTFPVCFMVISLAIGLGIGTSAILARLLGRGESDEAQSLATDNLLAIAVMVVVISGLLQLLIDPVFYAMGARDALMPFIQAYMRVWLIGSVFLVINMVCNACMRATGDTKTPALMMAGSSLLNFILDPLFIFGVGPIEGMGIQGAAIASVIAWSLTTCVALYLLFVHKRLLVLQPFVFSRWKRHAYAVMKIALPASLSNMMTPVAQAVLTYIVAHHGPEAVAAFGVGNRIESLALLVCLALSMTLPPFISQNIGAGHVERVRSAYRMVIGFSLFWQFLVFILLIFVAEDVATLFSGNNTVQSLIVLWIFIVPFGFAFQAITFLTASSFNALHKPFMAMKISLARLFLFTVPFAWLGSQLFGLQGMFIALVVSNLCVAVLAWLSMSAHLRAS</sequence>
<evidence type="ECO:0000256" key="5">
    <source>
        <dbReference type="ARBA" id="ARBA00022989"/>
    </source>
</evidence>
<feature type="transmembrane region" description="Helical" evidence="7">
    <location>
        <begin position="240"/>
        <end position="266"/>
    </location>
</feature>
<dbReference type="InterPro" id="IPR052031">
    <property type="entry name" value="Membrane_Transporter-Flippase"/>
</dbReference>
<feature type="transmembrane region" description="Helical" evidence="7">
    <location>
        <begin position="97"/>
        <end position="115"/>
    </location>
</feature>
<evidence type="ECO:0000313" key="8">
    <source>
        <dbReference type="EMBL" id="MEM5535007.1"/>
    </source>
</evidence>
<feature type="transmembrane region" description="Helical" evidence="7">
    <location>
        <begin position="21"/>
        <end position="42"/>
    </location>
</feature>
<keyword evidence="6 7" id="KW-0472">Membrane</keyword>
<keyword evidence="4 7" id="KW-0812">Transmembrane</keyword>
<feature type="transmembrane region" description="Helical" evidence="7">
    <location>
        <begin position="135"/>
        <end position="155"/>
    </location>
</feature>
<dbReference type="InterPro" id="IPR048279">
    <property type="entry name" value="MdtK-like"/>
</dbReference>
<evidence type="ECO:0000256" key="1">
    <source>
        <dbReference type="ARBA" id="ARBA00004429"/>
    </source>
</evidence>
<evidence type="ECO:0000256" key="6">
    <source>
        <dbReference type="ARBA" id="ARBA00023136"/>
    </source>
</evidence>
<organism evidence="8 9">
    <name type="scientific">Neptuniibacter pectenicola</name>
    <dbReference type="NCBI Taxonomy" id="1806669"/>
    <lineage>
        <taxon>Bacteria</taxon>
        <taxon>Pseudomonadati</taxon>
        <taxon>Pseudomonadota</taxon>
        <taxon>Gammaproteobacteria</taxon>
        <taxon>Oceanospirillales</taxon>
        <taxon>Oceanospirillaceae</taxon>
        <taxon>Neptuniibacter</taxon>
    </lineage>
</organism>
<dbReference type="PIRSF" id="PIRSF006603">
    <property type="entry name" value="DinF"/>
    <property type="match status" value="1"/>
</dbReference>
<feature type="transmembrane region" description="Helical" evidence="7">
    <location>
        <begin position="167"/>
        <end position="187"/>
    </location>
</feature>
<gene>
    <name evidence="8" type="ORF">WNY58_01260</name>
</gene>
<evidence type="ECO:0000256" key="4">
    <source>
        <dbReference type="ARBA" id="ARBA00022692"/>
    </source>
</evidence>
<dbReference type="PANTHER" id="PTHR43549:SF3">
    <property type="entry name" value="MULTIDRUG RESISTANCE PROTEIN YPNP-RELATED"/>
    <property type="match status" value="1"/>
</dbReference>
<dbReference type="Pfam" id="PF01554">
    <property type="entry name" value="MatE"/>
    <property type="match status" value="2"/>
</dbReference>
<feature type="transmembrane region" description="Helical" evidence="7">
    <location>
        <begin position="199"/>
        <end position="219"/>
    </location>
</feature>
<dbReference type="NCBIfam" id="TIGR00797">
    <property type="entry name" value="matE"/>
    <property type="match status" value="1"/>
</dbReference>
<comment type="caution">
    <text evidence="8">The sequence shown here is derived from an EMBL/GenBank/DDBJ whole genome shotgun (WGS) entry which is preliminary data.</text>
</comment>
<evidence type="ECO:0000256" key="2">
    <source>
        <dbReference type="ARBA" id="ARBA00022448"/>
    </source>
</evidence>
<name>A0ABU9TMR5_9GAMM</name>
<dbReference type="EMBL" id="JBBMRA010000001">
    <property type="protein sequence ID" value="MEM5535007.1"/>
    <property type="molecule type" value="Genomic_DNA"/>
</dbReference>
<reference evidence="8 9" key="1">
    <citation type="submission" date="2024-03" db="EMBL/GenBank/DDBJ databases">
        <title>Community enrichment and isolation of bacterial strains for fucoidan degradation.</title>
        <authorList>
            <person name="Sichert A."/>
        </authorList>
    </citation>
    <scope>NUCLEOTIDE SEQUENCE [LARGE SCALE GENOMIC DNA]</scope>
    <source>
        <strain evidence="8 9">AS76</strain>
    </source>
</reference>
<dbReference type="PANTHER" id="PTHR43549">
    <property type="entry name" value="MULTIDRUG RESISTANCE PROTEIN YPNP-RELATED"/>
    <property type="match status" value="1"/>
</dbReference>
<protein>
    <submittedName>
        <fullName evidence="8">MATE family efflux transporter</fullName>
    </submittedName>
</protein>
<proteinExistence type="predicted"/>
<keyword evidence="2" id="KW-0813">Transport</keyword>
<feature type="transmembrane region" description="Helical" evidence="7">
    <location>
        <begin position="352"/>
        <end position="376"/>
    </location>
</feature>
<accession>A0ABU9TMR5</accession>
<feature type="transmembrane region" description="Helical" evidence="7">
    <location>
        <begin position="48"/>
        <end position="77"/>
    </location>
</feature>
<comment type="subcellular location">
    <subcellularLocation>
        <location evidence="1">Cell inner membrane</location>
        <topology evidence="1">Multi-pass membrane protein</topology>
    </subcellularLocation>
</comment>
<feature type="transmembrane region" description="Helical" evidence="7">
    <location>
        <begin position="286"/>
        <end position="308"/>
    </location>
</feature>
<feature type="transmembrane region" description="Helical" evidence="7">
    <location>
        <begin position="413"/>
        <end position="435"/>
    </location>
</feature>
<dbReference type="InterPro" id="IPR002528">
    <property type="entry name" value="MATE_fam"/>
</dbReference>